<keyword evidence="14" id="KW-0732">Signal</keyword>
<evidence type="ECO:0000313" key="17">
    <source>
        <dbReference type="Proteomes" id="UP001208054"/>
    </source>
</evidence>
<evidence type="ECO:0000256" key="2">
    <source>
        <dbReference type="ARBA" id="ARBA00009810"/>
    </source>
</evidence>
<keyword evidence="4 12" id="KW-1134">Transmembrane beta strand</keyword>
<evidence type="ECO:0000256" key="14">
    <source>
        <dbReference type="SAM" id="SignalP"/>
    </source>
</evidence>
<dbReference type="InterPro" id="IPR012910">
    <property type="entry name" value="Plug_dom"/>
</dbReference>
<feature type="signal peptide" evidence="14">
    <location>
        <begin position="1"/>
        <end position="43"/>
    </location>
</feature>
<comment type="subcellular location">
    <subcellularLocation>
        <location evidence="1 12">Cell outer membrane</location>
        <topology evidence="1 12">Multi-pass membrane protein</topology>
    </subcellularLocation>
</comment>
<keyword evidence="5" id="KW-0410">Iron transport</keyword>
<evidence type="ECO:0000256" key="4">
    <source>
        <dbReference type="ARBA" id="ARBA00022452"/>
    </source>
</evidence>
<dbReference type="PANTHER" id="PTHR30069">
    <property type="entry name" value="TONB-DEPENDENT OUTER MEMBRANE RECEPTOR"/>
    <property type="match status" value="1"/>
</dbReference>
<evidence type="ECO:0000256" key="8">
    <source>
        <dbReference type="ARBA" id="ARBA00023077"/>
    </source>
</evidence>
<dbReference type="Gene3D" id="2.170.130.10">
    <property type="entry name" value="TonB-dependent receptor, plug domain"/>
    <property type="match status" value="1"/>
</dbReference>
<keyword evidence="17" id="KW-1185">Reference proteome</keyword>
<dbReference type="Pfam" id="PF07715">
    <property type="entry name" value="Plug"/>
    <property type="match status" value="1"/>
</dbReference>
<dbReference type="InterPro" id="IPR036942">
    <property type="entry name" value="Beta-barrel_TonB_sf"/>
</dbReference>
<evidence type="ECO:0000256" key="13">
    <source>
        <dbReference type="RuleBase" id="RU003357"/>
    </source>
</evidence>
<keyword evidence="7" id="KW-0408">Iron</keyword>
<proteinExistence type="inferred from homology"/>
<comment type="similarity">
    <text evidence="2 12 13">Belongs to the TonB-dependent receptor family.</text>
</comment>
<dbReference type="InterPro" id="IPR011662">
    <property type="entry name" value="Secretin/TonB_short_N"/>
</dbReference>
<accession>A0ABT2XD25</accession>
<evidence type="ECO:0000256" key="3">
    <source>
        <dbReference type="ARBA" id="ARBA00022448"/>
    </source>
</evidence>
<gene>
    <name evidence="16" type="ORF">KYJ44_05045</name>
</gene>
<dbReference type="SUPFAM" id="SSF56935">
    <property type="entry name" value="Porins"/>
    <property type="match status" value="1"/>
</dbReference>
<evidence type="ECO:0000256" key="12">
    <source>
        <dbReference type="PROSITE-ProRule" id="PRU01360"/>
    </source>
</evidence>
<dbReference type="RefSeq" id="WP_197612039.1">
    <property type="nucleotide sequence ID" value="NZ_JAHWBK010000003.1"/>
</dbReference>
<keyword evidence="5" id="KW-0406">Ion transport</keyword>
<dbReference type="PROSITE" id="PS52016">
    <property type="entry name" value="TONB_DEPENDENT_REC_3"/>
    <property type="match status" value="1"/>
</dbReference>
<dbReference type="EMBL" id="JAHWBK010000003">
    <property type="protein sequence ID" value="MCV0323675.1"/>
    <property type="molecule type" value="Genomic_DNA"/>
</dbReference>
<dbReference type="SMART" id="SM00965">
    <property type="entry name" value="STN"/>
    <property type="match status" value="1"/>
</dbReference>
<reference evidence="16 17" key="1">
    <citation type="submission" date="2021-07" db="EMBL/GenBank/DDBJ databases">
        <title>Clinical implication of Pseudomonas aeruginosa: further insight on the antimicrobial resistance.</title>
        <authorList>
            <person name="Macori G."/>
            <person name="Fanning S."/>
            <person name="Alqahtani A."/>
        </authorList>
    </citation>
    <scope>NUCLEOTIDE SEQUENCE [LARGE SCALE GENOMIC DNA]</scope>
    <source>
        <strain evidence="16 17">CFS3442</strain>
    </source>
</reference>
<evidence type="ECO:0000259" key="15">
    <source>
        <dbReference type="SMART" id="SM00965"/>
    </source>
</evidence>
<dbReference type="InterPro" id="IPR039426">
    <property type="entry name" value="TonB-dep_rcpt-like"/>
</dbReference>
<evidence type="ECO:0000256" key="11">
    <source>
        <dbReference type="ARBA" id="ARBA00023237"/>
    </source>
</evidence>
<keyword evidence="3 12" id="KW-0813">Transport</keyword>
<keyword evidence="11 12" id="KW-0998">Cell outer membrane</keyword>
<evidence type="ECO:0000256" key="9">
    <source>
        <dbReference type="ARBA" id="ARBA00023136"/>
    </source>
</evidence>
<dbReference type="Gene3D" id="3.55.50.30">
    <property type="match status" value="1"/>
</dbReference>
<evidence type="ECO:0000313" key="16">
    <source>
        <dbReference type="EMBL" id="MCV0323675.1"/>
    </source>
</evidence>
<evidence type="ECO:0000256" key="1">
    <source>
        <dbReference type="ARBA" id="ARBA00004571"/>
    </source>
</evidence>
<dbReference type="Gene3D" id="2.40.170.20">
    <property type="entry name" value="TonB-dependent receptor, beta-barrel domain"/>
    <property type="match status" value="1"/>
</dbReference>
<keyword evidence="9 12" id="KW-0472">Membrane</keyword>
<dbReference type="InterPro" id="IPR000531">
    <property type="entry name" value="Beta-barrel_TonB"/>
</dbReference>
<feature type="chain" id="PRO_5046585629" evidence="14">
    <location>
        <begin position="44"/>
        <end position="845"/>
    </location>
</feature>
<dbReference type="PANTHER" id="PTHR30069:SF42">
    <property type="entry name" value="FERRIC AEROBACTIN RECEPTOR"/>
    <property type="match status" value="1"/>
</dbReference>
<evidence type="ECO:0000256" key="7">
    <source>
        <dbReference type="ARBA" id="ARBA00023004"/>
    </source>
</evidence>
<dbReference type="CDD" id="cd01347">
    <property type="entry name" value="ligand_gated_channel"/>
    <property type="match status" value="1"/>
</dbReference>
<evidence type="ECO:0000256" key="5">
    <source>
        <dbReference type="ARBA" id="ARBA00022496"/>
    </source>
</evidence>
<comment type="caution">
    <text evidence="16">The sequence shown here is derived from an EMBL/GenBank/DDBJ whole genome shotgun (WGS) entry which is preliminary data.</text>
</comment>
<dbReference type="InterPro" id="IPR037066">
    <property type="entry name" value="Plug_dom_sf"/>
</dbReference>
<feature type="domain" description="Secretin/TonB short N-terminal" evidence="15">
    <location>
        <begin position="78"/>
        <end position="129"/>
    </location>
</feature>
<name>A0ABT2XD25_9GAMM</name>
<evidence type="ECO:0000256" key="6">
    <source>
        <dbReference type="ARBA" id="ARBA00022692"/>
    </source>
</evidence>
<dbReference type="NCBIfam" id="TIGR01783">
    <property type="entry name" value="TonB-siderophor"/>
    <property type="match status" value="1"/>
</dbReference>
<dbReference type="InterPro" id="IPR010105">
    <property type="entry name" value="TonB_sidphr_rcpt"/>
</dbReference>
<keyword evidence="8 13" id="KW-0798">TonB box</keyword>
<keyword evidence="10 16" id="KW-0675">Receptor</keyword>
<protein>
    <submittedName>
        <fullName evidence="16">TonB-dependent receptor</fullName>
    </submittedName>
</protein>
<evidence type="ECO:0000256" key="10">
    <source>
        <dbReference type="ARBA" id="ARBA00023170"/>
    </source>
</evidence>
<sequence length="845" mass="91458">MPRSPSHPRASCARFPSLCRLSHAVRIATLALAGLGGVSVAFAQAPAGSIDGQGSIAFQAPASPLGTALMRFAAASGVNLSLDPSQLQGLEAQGVSGHFSVDEGFATLLRNTDFEAVRIDRSSYVLQRRRGVDAPAPVARRAAARSPAPRVADLSAVTVTARTRSPVMAPTQPVTVLDRQTIETLRLGSDSIATLISKATPGMADSSHTMTDYGQTLRGRNMLVLVDGIPLNTGRDSSRNLANINPADIEEIEILRGSSAIYGSGAPGGVISIRTRRPTGDLRMESTATFNSPLSKLSSAGLGGELQHYFSGGNDLLDYSFSLGGRHTAASFDAHGRRIAPEPSQGDLFDSNTLNGSGKIGFHLDGNQRLQLSLSYLRSKQDSDHASDPSVSRLPPGSVPARAITGLELDKQNQVQNKLVGIDYEHRDLGRSTLAAQLYYRDFSTRFAPFDARAVPVRGANVDQTLQRSEVVGGRLTIKTPLGEGTGTLLTWGSDFNRERTDMPIDVFDPKAYDASGGLVFRKTGRLIYMPPVTTRNLAAFGQLQHRFNEKFSAEAGIRFDKANARFDDFIPLSQSRVAAPQPVKGGSVDYTSTTYNAGVIYTPAQGQELYASFRQGFELPDIGVVIRNATPAFSISASSLQAVKTDTFEIGWRGAFDLLTANLSVFQSQSDLGAVQSFNNGLSLLRTKEKIHGVEAGLDYFNPNSPWSAGASMAWLKGRERPQAATGYQDMTGYRIPPLKLSAYLEYRPSDAWLHRIQVTSYSSKDYRLAGRTGFGRYDTQGYTTVDAMSQWSINANNRVSAGIENLFNRYYYPLYSQLLRNNNNTSHLPAPGASLRVTYSHTW</sequence>
<keyword evidence="6 12" id="KW-0812">Transmembrane</keyword>
<organism evidence="16 17">
    <name type="scientific">Stenotrophomonas riyadhensis</name>
    <dbReference type="NCBI Taxonomy" id="2859893"/>
    <lineage>
        <taxon>Bacteria</taxon>
        <taxon>Pseudomonadati</taxon>
        <taxon>Pseudomonadota</taxon>
        <taxon>Gammaproteobacteria</taxon>
        <taxon>Lysobacterales</taxon>
        <taxon>Lysobacteraceae</taxon>
        <taxon>Stenotrophomonas</taxon>
    </lineage>
</organism>
<dbReference type="Pfam" id="PF00593">
    <property type="entry name" value="TonB_dep_Rec_b-barrel"/>
    <property type="match status" value="1"/>
</dbReference>
<dbReference type="Proteomes" id="UP001208054">
    <property type="component" value="Unassembled WGS sequence"/>
</dbReference>